<dbReference type="Proteomes" id="UP001148838">
    <property type="component" value="Unassembled WGS sequence"/>
</dbReference>
<sequence length="77" mass="9139">MENPRPSLYYFVLQLLRSETERTHQVTEQLEGHSPPCKNKCEDLDKRIYRIIERCPDFKEEGDMLDYLRTIGHDLAG</sequence>
<comment type="caution">
    <text evidence="1">The sequence shown here is derived from an EMBL/GenBank/DDBJ whole genome shotgun (WGS) entry which is preliminary data.</text>
</comment>
<organism evidence="1 2">
    <name type="scientific">Periplaneta americana</name>
    <name type="common">American cockroach</name>
    <name type="synonym">Blatta americana</name>
    <dbReference type="NCBI Taxonomy" id="6978"/>
    <lineage>
        <taxon>Eukaryota</taxon>
        <taxon>Metazoa</taxon>
        <taxon>Ecdysozoa</taxon>
        <taxon>Arthropoda</taxon>
        <taxon>Hexapoda</taxon>
        <taxon>Insecta</taxon>
        <taxon>Pterygota</taxon>
        <taxon>Neoptera</taxon>
        <taxon>Polyneoptera</taxon>
        <taxon>Dictyoptera</taxon>
        <taxon>Blattodea</taxon>
        <taxon>Blattoidea</taxon>
        <taxon>Blattidae</taxon>
        <taxon>Blattinae</taxon>
        <taxon>Periplaneta</taxon>
    </lineage>
</organism>
<accession>A0ABQ8T4A1</accession>
<reference evidence="1 2" key="1">
    <citation type="journal article" date="2022" name="Allergy">
        <title>Genome assembly and annotation of Periplaneta americana reveal a comprehensive cockroach allergen profile.</title>
        <authorList>
            <person name="Wang L."/>
            <person name="Xiong Q."/>
            <person name="Saelim N."/>
            <person name="Wang L."/>
            <person name="Nong W."/>
            <person name="Wan A.T."/>
            <person name="Shi M."/>
            <person name="Liu X."/>
            <person name="Cao Q."/>
            <person name="Hui J.H.L."/>
            <person name="Sookrung N."/>
            <person name="Leung T.F."/>
            <person name="Tungtrongchitr A."/>
            <person name="Tsui S.K.W."/>
        </authorList>
    </citation>
    <scope>NUCLEOTIDE SEQUENCE [LARGE SCALE GENOMIC DNA]</scope>
    <source>
        <strain evidence="1">PWHHKU_190912</strain>
    </source>
</reference>
<dbReference type="EMBL" id="JAJSOF020000015">
    <property type="protein sequence ID" value="KAJ4441328.1"/>
    <property type="molecule type" value="Genomic_DNA"/>
</dbReference>
<protein>
    <submittedName>
        <fullName evidence="1">Uncharacterized protein</fullName>
    </submittedName>
</protein>
<name>A0ABQ8T4A1_PERAM</name>
<gene>
    <name evidence="1" type="ORF">ANN_11183</name>
</gene>
<evidence type="ECO:0000313" key="2">
    <source>
        <dbReference type="Proteomes" id="UP001148838"/>
    </source>
</evidence>
<keyword evidence="2" id="KW-1185">Reference proteome</keyword>
<evidence type="ECO:0000313" key="1">
    <source>
        <dbReference type="EMBL" id="KAJ4441328.1"/>
    </source>
</evidence>
<proteinExistence type="predicted"/>